<dbReference type="SMART" id="SM00382">
    <property type="entry name" value="AAA"/>
    <property type="match status" value="2"/>
</dbReference>
<dbReference type="InterPro" id="IPR050107">
    <property type="entry name" value="ABC_carbohydrate_import_ATPase"/>
</dbReference>
<keyword evidence="8" id="KW-0472">Membrane</keyword>
<dbReference type="PANTHER" id="PTHR43790">
    <property type="entry name" value="CARBOHYDRATE TRANSPORT ATP-BINDING PROTEIN MG119-RELATED"/>
    <property type="match status" value="1"/>
</dbReference>
<dbReference type="CDD" id="cd03215">
    <property type="entry name" value="ABC_Carb_Monos_II"/>
    <property type="match status" value="1"/>
</dbReference>
<evidence type="ECO:0000313" key="10">
    <source>
        <dbReference type="EMBL" id="SFH68981.1"/>
    </source>
</evidence>
<evidence type="ECO:0000256" key="4">
    <source>
        <dbReference type="ARBA" id="ARBA00022737"/>
    </source>
</evidence>
<evidence type="ECO:0000256" key="3">
    <source>
        <dbReference type="ARBA" id="ARBA00022597"/>
    </source>
</evidence>
<dbReference type="EMBL" id="FOPW01000011">
    <property type="protein sequence ID" value="SFH68981.1"/>
    <property type="molecule type" value="Genomic_DNA"/>
</dbReference>
<evidence type="ECO:0000256" key="6">
    <source>
        <dbReference type="ARBA" id="ARBA00022840"/>
    </source>
</evidence>
<comment type="caution">
    <text evidence="11">The sequence shown here is derived from an EMBL/GenBank/DDBJ whole genome shotgun (WGS) entry which is preliminary data.</text>
</comment>
<sequence>MNYTNRRDVTVHQELVSAPMLSVTENILLGRLPRRGGRVLWAAAHSQARAVLDRLNVDISERTEMSRLSLGQQQLIEIARALVRDTKILVLDEPSAILGQAELEVLYTVVDSLRQQGVGIVYISHRLGEVMSLSDRVTVLKDGVLQDTLLVEDLSEERLVTLMTGRELTAPVRPGIALDAPVILDVQNLQVRGGRAPINFSVRAGEIVGFAGLVGCGRTEVARAIIGADKAPGRVYVDGELLHRRNPRSSRRRGLAYLPEDRKDQGLLLHRSIRENIGLASLKTRSRWGLLRSSHDKADTQRHASAVGLKASNLNSTAATLSGGNQQKVMLARWLAASPTVLILDEPTRGIDVGSKSEIYRLMKELTDSGLAVVMISSEIEEILAMSDRVIVMRERRIVAEFAGDEISEEAVTRAAIVSPDQVSPDNPISRTNAAEGLSTIRGVVND</sequence>
<dbReference type="EMBL" id="SOFE01000012">
    <property type="protein sequence ID" value="TFB85748.1"/>
    <property type="molecule type" value="Genomic_DNA"/>
</dbReference>
<proteinExistence type="predicted"/>
<evidence type="ECO:0000313" key="12">
    <source>
        <dbReference type="Proteomes" id="UP000199681"/>
    </source>
</evidence>
<evidence type="ECO:0000256" key="1">
    <source>
        <dbReference type="ARBA" id="ARBA00022448"/>
    </source>
</evidence>
<keyword evidence="5" id="KW-0547">Nucleotide-binding</keyword>
<dbReference type="Pfam" id="PF00005">
    <property type="entry name" value="ABC_tran"/>
    <property type="match status" value="2"/>
</dbReference>
<dbReference type="InterPro" id="IPR003593">
    <property type="entry name" value="AAA+_ATPase"/>
</dbReference>
<evidence type="ECO:0000256" key="8">
    <source>
        <dbReference type="ARBA" id="ARBA00023136"/>
    </source>
</evidence>
<dbReference type="Proteomes" id="UP000297963">
    <property type="component" value="Unassembled WGS sequence"/>
</dbReference>
<evidence type="ECO:0000259" key="9">
    <source>
        <dbReference type="PROSITE" id="PS50893"/>
    </source>
</evidence>
<dbReference type="InterPro" id="IPR027417">
    <property type="entry name" value="P-loop_NTPase"/>
</dbReference>
<name>A0A1I3C4R7_9MICO</name>
<dbReference type="STRING" id="995038.SAMN05216274_111133"/>
<reference evidence="10 12" key="1">
    <citation type="submission" date="2016-10" db="EMBL/GenBank/DDBJ databases">
        <authorList>
            <person name="Varghese N."/>
            <person name="Submissions S."/>
        </authorList>
    </citation>
    <scope>NUCLEOTIDE SEQUENCE [LARGE SCALE GENOMIC DNA]</scope>
    <source>
        <strain evidence="10 12">GMCC 1.11211</strain>
    </source>
</reference>
<accession>A0A1I3C4R7</accession>
<dbReference type="GO" id="GO:0005524">
    <property type="term" value="F:ATP binding"/>
    <property type="evidence" value="ECO:0007669"/>
    <property type="project" value="UniProtKB-KW"/>
</dbReference>
<dbReference type="Gene3D" id="3.40.50.300">
    <property type="entry name" value="P-loop containing nucleotide triphosphate hydrolases"/>
    <property type="match status" value="2"/>
</dbReference>
<keyword evidence="4" id="KW-0677">Repeat</keyword>
<evidence type="ECO:0000313" key="13">
    <source>
        <dbReference type="Proteomes" id="UP000297963"/>
    </source>
</evidence>
<gene>
    <name evidence="11" type="ORF">E3O11_07235</name>
    <name evidence="10" type="ORF">SAMN05216274_111133</name>
</gene>
<keyword evidence="3" id="KW-0762">Sugar transport</keyword>
<evidence type="ECO:0000256" key="7">
    <source>
        <dbReference type="ARBA" id="ARBA00022967"/>
    </source>
</evidence>
<keyword evidence="2" id="KW-1003">Cell membrane</keyword>
<dbReference type="AlphaFoldDB" id="A0A1I3C4R7"/>
<keyword evidence="1" id="KW-0813">Transport</keyword>
<dbReference type="SUPFAM" id="SSF52540">
    <property type="entry name" value="P-loop containing nucleoside triphosphate hydrolases"/>
    <property type="match status" value="2"/>
</dbReference>
<evidence type="ECO:0000313" key="11">
    <source>
        <dbReference type="EMBL" id="TFB85748.1"/>
    </source>
</evidence>
<dbReference type="RefSeq" id="WP_092450986.1">
    <property type="nucleotide sequence ID" value="NZ_FOPW01000011.1"/>
</dbReference>
<organism evidence="11 13">
    <name type="scientific">Cryobacterium levicorallinum</name>
    <dbReference type="NCBI Taxonomy" id="995038"/>
    <lineage>
        <taxon>Bacteria</taxon>
        <taxon>Bacillati</taxon>
        <taxon>Actinomycetota</taxon>
        <taxon>Actinomycetes</taxon>
        <taxon>Micrococcales</taxon>
        <taxon>Microbacteriaceae</taxon>
        <taxon>Cryobacterium</taxon>
    </lineage>
</organism>
<dbReference type="PROSITE" id="PS50893">
    <property type="entry name" value="ABC_TRANSPORTER_2"/>
    <property type="match status" value="1"/>
</dbReference>
<dbReference type="InterPro" id="IPR017871">
    <property type="entry name" value="ABC_transporter-like_CS"/>
</dbReference>
<dbReference type="PANTHER" id="PTHR43790:SF3">
    <property type="entry name" value="D-ALLOSE IMPORT ATP-BINDING PROTEIN ALSA-RELATED"/>
    <property type="match status" value="1"/>
</dbReference>
<dbReference type="InterPro" id="IPR003439">
    <property type="entry name" value="ABC_transporter-like_ATP-bd"/>
</dbReference>
<dbReference type="PROSITE" id="PS00211">
    <property type="entry name" value="ABC_TRANSPORTER_1"/>
    <property type="match status" value="2"/>
</dbReference>
<dbReference type="Proteomes" id="UP000199681">
    <property type="component" value="Unassembled WGS sequence"/>
</dbReference>
<keyword evidence="7" id="KW-1278">Translocase</keyword>
<dbReference type="GO" id="GO:0016887">
    <property type="term" value="F:ATP hydrolysis activity"/>
    <property type="evidence" value="ECO:0007669"/>
    <property type="project" value="InterPro"/>
</dbReference>
<reference evidence="11 13" key="2">
    <citation type="submission" date="2019-03" db="EMBL/GenBank/DDBJ databases">
        <title>Genomics of glacier-inhabiting Cryobacterium strains.</title>
        <authorList>
            <person name="Liu Q."/>
            <person name="Xin Y.-H."/>
        </authorList>
    </citation>
    <scope>NUCLEOTIDE SEQUENCE [LARGE SCALE GENOMIC DNA]</scope>
    <source>
        <strain evidence="11 13">Hh34</strain>
    </source>
</reference>
<keyword evidence="6 11" id="KW-0067">ATP-binding</keyword>
<evidence type="ECO:0000256" key="2">
    <source>
        <dbReference type="ARBA" id="ARBA00022475"/>
    </source>
</evidence>
<protein>
    <submittedName>
        <fullName evidence="10">Ribose transport system ATP-binding protein/D-xylose transport system ATP-binding protein/rhamnose transport system ATP-binding protein</fullName>
    </submittedName>
    <submittedName>
        <fullName evidence="11">Sugar ABC transporter ATP-binding protein</fullName>
    </submittedName>
</protein>
<evidence type="ECO:0000256" key="5">
    <source>
        <dbReference type="ARBA" id="ARBA00022741"/>
    </source>
</evidence>
<feature type="domain" description="ABC transporter" evidence="9">
    <location>
        <begin position="178"/>
        <end position="420"/>
    </location>
</feature>
<keyword evidence="12" id="KW-1185">Reference proteome</keyword>